<sequence length="279" mass="31399">MWCTPESCVPSRPLPSPRQLPEDAPSAAINEHLNAARAPWALRQCSCQPFHNLCDVRRCGSLVDCIVHEVKVERHRQPAPVVEWLVGHQQQLYVEVAPLNAADEVKQTSTGVRLREGKEGEMHEELWSWGTSCSSKANSEVPTKRGEQLVFSELKALEFALRVLGSYMTWHMALALHVPLELIGEARFKVNDTDIGSNLYVPIQWEGRVCGYVMLIVKVRPDTGASSQKEAPLPEMFPYLAVGEVDEEVHPEAHVREALQHRRNSDASRMLDLRPFLPT</sequence>
<protein>
    <submittedName>
        <fullName evidence="1">Uncharacterized protein</fullName>
    </submittedName>
</protein>
<organism evidence="1">
    <name type="scientific">Alexandrium catenella</name>
    <name type="common">Red tide dinoflagellate</name>
    <name type="synonym">Gonyaulax catenella</name>
    <dbReference type="NCBI Taxonomy" id="2925"/>
    <lineage>
        <taxon>Eukaryota</taxon>
        <taxon>Sar</taxon>
        <taxon>Alveolata</taxon>
        <taxon>Dinophyceae</taxon>
        <taxon>Gonyaulacales</taxon>
        <taxon>Pyrocystaceae</taxon>
        <taxon>Alexandrium</taxon>
    </lineage>
</organism>
<gene>
    <name evidence="1" type="ORF">ACAT0790_LOCUS33156</name>
</gene>
<evidence type="ECO:0000313" key="1">
    <source>
        <dbReference type="EMBL" id="CAD9153910.1"/>
    </source>
</evidence>
<dbReference type="AlphaFoldDB" id="A0A7S1R1B6"/>
<name>A0A7S1R1B6_ALECA</name>
<proteinExistence type="predicted"/>
<accession>A0A7S1R1B6</accession>
<dbReference type="EMBL" id="HBGE01055045">
    <property type="protein sequence ID" value="CAD9153910.1"/>
    <property type="molecule type" value="Transcribed_RNA"/>
</dbReference>
<reference evidence="1" key="1">
    <citation type="submission" date="2021-01" db="EMBL/GenBank/DDBJ databases">
        <authorList>
            <person name="Corre E."/>
            <person name="Pelletier E."/>
            <person name="Niang G."/>
            <person name="Scheremetjew M."/>
            <person name="Finn R."/>
            <person name="Kale V."/>
            <person name="Holt S."/>
            <person name="Cochrane G."/>
            <person name="Meng A."/>
            <person name="Brown T."/>
            <person name="Cohen L."/>
        </authorList>
    </citation>
    <scope>NUCLEOTIDE SEQUENCE</scope>
    <source>
        <strain evidence="1">OF101</strain>
    </source>
</reference>